<dbReference type="InterPro" id="IPR023295">
    <property type="entry name" value="Hyaluronate_lyase_beta_dom_sf"/>
</dbReference>
<feature type="active site" evidence="4">
    <location>
        <position position="508"/>
    </location>
</feature>
<dbReference type="InterPro" id="IPR014718">
    <property type="entry name" value="GH-type_carb-bd"/>
</dbReference>
<dbReference type="GeneID" id="96999567"/>
<dbReference type="SUPFAM" id="SSF74650">
    <property type="entry name" value="Galactose mutarotase-like"/>
    <property type="match status" value="1"/>
</dbReference>
<dbReference type="Pfam" id="PF22637">
    <property type="entry name" value="CBM_4_9_1"/>
    <property type="match status" value="1"/>
</dbReference>
<keyword evidence="11" id="KW-1185">Reference proteome</keyword>
<dbReference type="InterPro" id="IPR048734">
    <property type="entry name" value="HL_N-beta"/>
</dbReference>
<evidence type="ECO:0000259" key="8">
    <source>
        <dbReference type="Pfam" id="PF21461"/>
    </source>
</evidence>
<dbReference type="Proteomes" id="UP000004191">
    <property type="component" value="Unassembled WGS sequence"/>
</dbReference>
<feature type="region of interest" description="Disordered" evidence="5">
    <location>
        <begin position="1022"/>
        <end position="1061"/>
    </location>
</feature>
<dbReference type="Gene3D" id="2.60.120.260">
    <property type="entry name" value="Galactose-binding domain-like"/>
    <property type="match status" value="1"/>
</dbReference>
<feature type="compositionally biased region" description="Low complexity" evidence="5">
    <location>
        <begin position="1039"/>
        <end position="1061"/>
    </location>
</feature>
<evidence type="ECO:0000313" key="11">
    <source>
        <dbReference type="Proteomes" id="UP000004191"/>
    </source>
</evidence>
<comment type="similarity">
    <text evidence="1">Belongs to the polysaccharide lyase 8 family.</text>
</comment>
<feature type="active site" evidence="4">
    <location>
        <position position="517"/>
    </location>
</feature>
<dbReference type="InterPro" id="IPR003159">
    <property type="entry name" value="Lyase_8_central_dom"/>
</dbReference>
<feature type="domain" description="Hyaluronate lyase N-terminal beta-sheet" evidence="8">
    <location>
        <begin position="226"/>
        <end position="270"/>
    </location>
</feature>
<dbReference type="EMBL" id="AGEI01000029">
    <property type="protein sequence ID" value="EHR32344.1"/>
    <property type="molecule type" value="Genomic_DNA"/>
</dbReference>
<evidence type="ECO:0000256" key="3">
    <source>
        <dbReference type="ARBA" id="ARBA00023239"/>
    </source>
</evidence>
<feature type="domain" description="Polysaccharide lyase family 8 central" evidence="6">
    <location>
        <begin position="657"/>
        <end position="911"/>
    </location>
</feature>
<feature type="domain" description="Polysaccharide lyase 8 N-terminal alpha-helical" evidence="7">
    <location>
        <begin position="292"/>
        <end position="611"/>
    </location>
</feature>
<evidence type="ECO:0000256" key="5">
    <source>
        <dbReference type="SAM" id="MobiDB-lite"/>
    </source>
</evidence>
<dbReference type="eggNOG" id="COG5492">
    <property type="taxonomic scope" value="Bacteria"/>
</dbReference>
<dbReference type="InterPro" id="IPR054563">
    <property type="entry name" value="HylB-like_N"/>
</dbReference>
<dbReference type="Pfam" id="PF08124">
    <property type="entry name" value="Lyase_8_N"/>
    <property type="match status" value="1"/>
</dbReference>
<feature type="domain" description="Hyaluronate lyase-like N-terminal" evidence="9">
    <location>
        <begin position="38"/>
        <end position="200"/>
    </location>
</feature>
<dbReference type="GO" id="GO:0016837">
    <property type="term" value="F:carbon-oxygen lyase activity, acting on polysaccharides"/>
    <property type="evidence" value="ECO:0007669"/>
    <property type="project" value="UniProtKB-ARBA"/>
</dbReference>
<organism evidence="10 11">
    <name type="scientific">Helcococcus kunzii ATCC 51366</name>
    <dbReference type="NCBI Taxonomy" id="883114"/>
    <lineage>
        <taxon>Bacteria</taxon>
        <taxon>Bacillati</taxon>
        <taxon>Bacillota</taxon>
        <taxon>Tissierellia</taxon>
        <taxon>Tissierellales</taxon>
        <taxon>Peptoniphilaceae</taxon>
        <taxon>Helcococcus</taxon>
    </lineage>
</organism>
<dbReference type="Pfam" id="PF21461">
    <property type="entry name" value="HL_N-beta"/>
    <property type="match status" value="1"/>
</dbReference>
<accession>H3NQL4</accession>
<dbReference type="SUPFAM" id="SSF49863">
    <property type="entry name" value="Hyaluronate lyase-like, C-terminal domain"/>
    <property type="match status" value="1"/>
</dbReference>
<dbReference type="Gene3D" id="1.50.10.100">
    <property type="entry name" value="Chondroitin AC/alginate lyase"/>
    <property type="match status" value="1"/>
</dbReference>
<dbReference type="GO" id="GO:0005975">
    <property type="term" value="P:carbohydrate metabolic process"/>
    <property type="evidence" value="ECO:0007669"/>
    <property type="project" value="InterPro"/>
</dbReference>
<proteinExistence type="inferred from homology"/>
<dbReference type="PANTHER" id="PTHR38481">
    <property type="entry name" value="HYALURONATE LYASE"/>
    <property type="match status" value="1"/>
</dbReference>
<dbReference type="InterPro" id="IPR011013">
    <property type="entry name" value="Gal_mutarotase_sf_dom"/>
</dbReference>
<protein>
    <recommendedName>
        <fullName evidence="12">Hyaluronate lyase</fullName>
    </recommendedName>
</protein>
<evidence type="ECO:0008006" key="12">
    <source>
        <dbReference type="Google" id="ProtNLM"/>
    </source>
</evidence>
<dbReference type="SUPFAM" id="SSF48230">
    <property type="entry name" value="Chondroitin AC/alginate lyase"/>
    <property type="match status" value="1"/>
</dbReference>
<name>H3NQL4_9FIRM</name>
<dbReference type="AlphaFoldDB" id="H3NQL4"/>
<dbReference type="Pfam" id="PF02278">
    <property type="entry name" value="Lyase_8"/>
    <property type="match status" value="1"/>
</dbReference>
<reference evidence="10 11" key="1">
    <citation type="submission" date="2012-01" db="EMBL/GenBank/DDBJ databases">
        <title>The Genome Sequence of Helcococcus kunzii ATCC 51366.</title>
        <authorList>
            <consortium name="The Broad Institute Genome Sequencing Platform"/>
            <person name="Earl A."/>
            <person name="Ward D."/>
            <person name="Feldgarden M."/>
            <person name="Gevers D."/>
            <person name="Huys G."/>
            <person name="Young S.K."/>
            <person name="Zeng Q."/>
            <person name="Gargeya S."/>
            <person name="Fitzgerald M."/>
            <person name="Haas B."/>
            <person name="Abouelleil A."/>
            <person name="Alvarado L."/>
            <person name="Arachchi H.M."/>
            <person name="Berlin A."/>
            <person name="Chapman S.B."/>
            <person name="Gearin G."/>
            <person name="Goldberg J."/>
            <person name="Griggs A."/>
            <person name="Gujja S."/>
            <person name="Hansen M."/>
            <person name="Heiman D."/>
            <person name="Howarth C."/>
            <person name="Larimer J."/>
            <person name="Lui A."/>
            <person name="MacDonald P.J.P."/>
            <person name="McCowen C."/>
            <person name="Montmayeur A."/>
            <person name="Murphy C."/>
            <person name="Neiman D."/>
            <person name="Pearson M."/>
            <person name="Priest M."/>
            <person name="Roberts A."/>
            <person name="Saif S."/>
            <person name="Shea T."/>
            <person name="Sisk P."/>
            <person name="Stolte C."/>
            <person name="Sykes S."/>
            <person name="Wortman J."/>
            <person name="Nusbaum C."/>
            <person name="Birren B."/>
        </authorList>
    </citation>
    <scope>NUCLEOTIDE SEQUENCE [LARGE SCALE GENOMIC DNA]</scope>
    <source>
        <strain evidence="10 11">ATCC 51366</strain>
    </source>
</reference>
<dbReference type="InterPro" id="IPR012970">
    <property type="entry name" value="Lyase_8_alpha_N"/>
</dbReference>
<gene>
    <name evidence="10" type="ORF">HMPREF9709_01625</name>
</gene>
<sequence>MNTKKIKNKFIILIYIFSFVIISNVVYAQEEIEKKNLIKNGDFTETNENKKFWTGKAPKDWNLWISKEYLENDELKEEIKNQYKYEILENIDNKKNVLYIDSQSEFRTVVNQDLKVESDKEYELSFDIKTKNKKGNIYIRIIEKKGNEQKNLWYSEKFTGNNEWKTSKKIYKPLSDIDNIRVEIFYDKGLGSIYIDDISLTEKEKNNESIREDELSTIEETITLELNKKYLLNKPNLEYKIKDDILKIENGFIVPTSVGKTIISTTDNGQDKIISVEIKNINNKYLEMIEEWNKVIAGNEFYDSTNEIMRENHENLELKAQEIINTFNFKMDGYLWEETKDYEKSSSLTTTYRKLELLAKQITNKESSVYNDKKAIEIVKNSLNWMYKNVYHENKDIVGNWWDYEIGTPRAINNTLSLMYRYFSEEDIHKYLKPIYKFVPDPYIFRATLSPFKATGGNLVDMGRVKIIAGILNKDDETISETIKSMQQLFEFVNNGEGFYMDGSYIAHTNLASTGSYGNVLIDGLTQLLPIIQKTNSPLGQDKLQTLLKWYDNSFIPLIFKGELMDMSRGRGISRENLQSHAAAVEILRSIARSSDLFDVQTNDRLKGTIKQIVKLDSYYDVYDNLTSYKDIELFNNILNDNSIKLISNESYIKNLANMDKAVIYNSDRDYAIALSMHSSRTQNYEEMNEENKRGWYTGDGMIYLYNGDLSHYSDGFWPTVDATKLPGVTALVEQRQSGENSGSKQTMGSSLVGGLVHDSKHAIFGMDFSNYNKTLFQKKSWFIVDNKIVLLGAPIINKTDKKSYTTLENRKINSKDYELIVDGKKAKEYNFEKKNIKNIFLKNKMENKNIGYKLLENNNISFKKETRSDSWNSINSSQSNELVTNEFISIVNNNDKRVKSYAYIMYPNISEREFNNKNQEIKVLSNDIENQVIEDTNSKTIMAVKYLPKEYNLYDGVKISKEGLYYLTREDSIYKIKANTFEGKNILKSVEIDLSKYELLSNAEDGSELRFRLRKKDDKHINDENSNKKEDRLDKSNTNKTKQNNNNNKDGKNKTNNINK</sequence>
<dbReference type="GO" id="GO:0030246">
    <property type="term" value="F:carbohydrate binding"/>
    <property type="evidence" value="ECO:0007669"/>
    <property type="project" value="InterPro"/>
</dbReference>
<dbReference type="InterPro" id="IPR011071">
    <property type="entry name" value="Lyase_8-like_C"/>
</dbReference>
<feature type="active site" evidence="4">
    <location>
        <position position="571"/>
    </location>
</feature>
<dbReference type="HOGENOM" id="CLU_004172_0_0_9"/>
<dbReference type="Gene3D" id="2.60.40.1380">
    <property type="entry name" value="E set domains, domain 4"/>
    <property type="match status" value="1"/>
</dbReference>
<dbReference type="SUPFAM" id="SSF81296">
    <property type="entry name" value="E set domains"/>
    <property type="match status" value="1"/>
</dbReference>
<dbReference type="Gene3D" id="2.70.98.10">
    <property type="match status" value="1"/>
</dbReference>
<dbReference type="CDD" id="cd01083">
    <property type="entry name" value="GAG_Lyase"/>
    <property type="match status" value="1"/>
</dbReference>
<evidence type="ECO:0000259" key="6">
    <source>
        <dbReference type="Pfam" id="PF02278"/>
    </source>
</evidence>
<evidence type="ECO:0000313" key="10">
    <source>
        <dbReference type="EMBL" id="EHR32344.1"/>
    </source>
</evidence>
<dbReference type="InterPro" id="IPR038970">
    <property type="entry name" value="Lyase_8"/>
</dbReference>
<dbReference type="InterPro" id="IPR014756">
    <property type="entry name" value="Ig_E-set"/>
</dbReference>
<dbReference type="STRING" id="883114.HMPREF9709_01625"/>
<dbReference type="RefSeq" id="WP_005399140.1">
    <property type="nucleotide sequence ID" value="NZ_JH601088.1"/>
</dbReference>
<keyword evidence="2" id="KW-0732">Signal</keyword>
<dbReference type="SUPFAM" id="SSF49785">
    <property type="entry name" value="Galactose-binding domain-like"/>
    <property type="match status" value="1"/>
</dbReference>
<dbReference type="OrthoDB" id="6636047at2"/>
<evidence type="ECO:0000259" key="9">
    <source>
        <dbReference type="Pfam" id="PF22637"/>
    </source>
</evidence>
<keyword evidence="3" id="KW-0456">Lyase</keyword>
<dbReference type="PANTHER" id="PTHR38481:SF1">
    <property type="entry name" value="HYALURONATE LYASE"/>
    <property type="match status" value="1"/>
</dbReference>
<comment type="caution">
    <text evidence="10">The sequence shown here is derived from an EMBL/GenBank/DDBJ whole genome shotgun (WGS) entry which is preliminary data.</text>
</comment>
<evidence type="ECO:0000256" key="4">
    <source>
        <dbReference type="PIRSR" id="PIRSR638970-1"/>
    </source>
</evidence>
<evidence type="ECO:0000259" key="7">
    <source>
        <dbReference type="Pfam" id="PF08124"/>
    </source>
</evidence>
<evidence type="ECO:0000256" key="1">
    <source>
        <dbReference type="ARBA" id="ARBA00006699"/>
    </source>
</evidence>
<dbReference type="InterPro" id="IPR008979">
    <property type="entry name" value="Galactose-bd-like_sf"/>
</dbReference>
<dbReference type="Gene3D" id="2.60.220.10">
    <property type="entry name" value="Polysaccharide lyase family 8-like, C-terminal"/>
    <property type="match status" value="1"/>
</dbReference>
<dbReference type="PATRIC" id="fig|883114.3.peg.1622"/>
<dbReference type="InterPro" id="IPR008929">
    <property type="entry name" value="Chondroitin_lyas"/>
</dbReference>
<evidence type="ECO:0000256" key="2">
    <source>
        <dbReference type="ARBA" id="ARBA00022729"/>
    </source>
</evidence>
<feature type="compositionally biased region" description="Basic and acidic residues" evidence="5">
    <location>
        <begin position="1022"/>
        <end position="1038"/>
    </location>
</feature>
<dbReference type="GO" id="GO:0005576">
    <property type="term" value="C:extracellular region"/>
    <property type="evidence" value="ECO:0007669"/>
    <property type="project" value="InterPro"/>
</dbReference>